<gene>
    <name evidence="3" type="ORF">J2T09_003296</name>
</gene>
<accession>A0ABT9PVM5</accession>
<evidence type="ECO:0000256" key="2">
    <source>
        <dbReference type="SAM" id="Phobius"/>
    </source>
</evidence>
<organism evidence="3 4">
    <name type="scientific">Neorhizobium huautlense</name>
    <dbReference type="NCBI Taxonomy" id="67774"/>
    <lineage>
        <taxon>Bacteria</taxon>
        <taxon>Pseudomonadati</taxon>
        <taxon>Pseudomonadota</taxon>
        <taxon>Alphaproteobacteria</taxon>
        <taxon>Hyphomicrobiales</taxon>
        <taxon>Rhizobiaceae</taxon>
        <taxon>Rhizobium/Agrobacterium group</taxon>
        <taxon>Neorhizobium</taxon>
    </lineage>
</organism>
<keyword evidence="2" id="KW-1133">Transmembrane helix</keyword>
<feature type="transmembrane region" description="Helical" evidence="2">
    <location>
        <begin position="59"/>
        <end position="77"/>
    </location>
</feature>
<feature type="region of interest" description="Disordered" evidence="1">
    <location>
        <begin position="1"/>
        <end position="23"/>
    </location>
</feature>
<comment type="caution">
    <text evidence="3">The sequence shown here is derived from an EMBL/GenBank/DDBJ whole genome shotgun (WGS) entry which is preliminary data.</text>
</comment>
<name>A0ABT9PVM5_9HYPH</name>
<evidence type="ECO:0000256" key="1">
    <source>
        <dbReference type="SAM" id="MobiDB-lite"/>
    </source>
</evidence>
<dbReference type="EMBL" id="JAUSRF010000010">
    <property type="protein sequence ID" value="MDP9838528.1"/>
    <property type="molecule type" value="Genomic_DNA"/>
</dbReference>
<dbReference type="Proteomes" id="UP001241472">
    <property type="component" value="Unassembled WGS sequence"/>
</dbReference>
<keyword evidence="2" id="KW-0472">Membrane</keyword>
<keyword evidence="4" id="KW-1185">Reference proteome</keyword>
<sequence>MRDLSRAKSGRQPDADGTKAEDNRQLTELLLQNRVSVSPLAAEQMETVGARSFMAPVKTMLIVFVALPLSLLAYFSSTTAEDDFYA</sequence>
<protein>
    <submittedName>
        <fullName evidence="3">Uncharacterized protein</fullName>
    </submittedName>
</protein>
<evidence type="ECO:0000313" key="3">
    <source>
        <dbReference type="EMBL" id="MDP9838528.1"/>
    </source>
</evidence>
<evidence type="ECO:0000313" key="4">
    <source>
        <dbReference type="Proteomes" id="UP001241472"/>
    </source>
</evidence>
<reference evidence="3 4" key="1">
    <citation type="submission" date="2023-07" db="EMBL/GenBank/DDBJ databases">
        <title>Sorghum-associated microbial communities from plants grown in Nebraska, USA.</title>
        <authorList>
            <person name="Schachtman D."/>
        </authorList>
    </citation>
    <scope>NUCLEOTIDE SEQUENCE [LARGE SCALE GENOMIC DNA]</scope>
    <source>
        <strain evidence="3 4">DS1307</strain>
    </source>
</reference>
<dbReference type="RefSeq" id="WP_306836501.1">
    <property type="nucleotide sequence ID" value="NZ_JAUSRF010000010.1"/>
</dbReference>
<proteinExistence type="predicted"/>
<keyword evidence="2" id="KW-0812">Transmembrane</keyword>